<protein>
    <submittedName>
        <fullName evidence="3">XRE family transcriptional regulator</fullName>
    </submittedName>
</protein>
<evidence type="ECO:0000313" key="4">
    <source>
        <dbReference type="Proteomes" id="UP001151088"/>
    </source>
</evidence>
<keyword evidence="1" id="KW-0238">DNA-binding</keyword>
<dbReference type="InterPro" id="IPR010982">
    <property type="entry name" value="Lambda_DNA-bd_dom_sf"/>
</dbReference>
<gene>
    <name evidence="3" type="ORF">NVS89_05830</name>
</gene>
<dbReference type="PANTHER" id="PTHR46797">
    <property type="entry name" value="HTH-TYPE TRANSCRIPTIONAL REGULATOR"/>
    <property type="match status" value="1"/>
</dbReference>
<feature type="domain" description="HTH cro/C1-type" evidence="2">
    <location>
        <begin position="17"/>
        <end position="71"/>
    </location>
</feature>
<dbReference type="Proteomes" id="UP001151088">
    <property type="component" value="Unassembled WGS sequence"/>
</dbReference>
<accession>A0A9X2PEQ6</accession>
<sequence>MSQSKRQSSDNAIGARLREWRSEKGMTLAAVSARTGVASSTLSKIENELVSVSYYTLKRICDGLDIPIEEIINPDHKTFAPGRRAVTRANEGTVFRCSQYVYETHSTELSRKEMIPLIMTVLARTPDDFEDWNRHDGEEFILVLDGEIDFYSEFYAPVKLKRGDSVYFDSSMGHMCCSSSEEPAKMVSVCYDPRAHQQQDVSEFFSSGRLTVVRAE</sequence>
<dbReference type="SUPFAM" id="SSF51182">
    <property type="entry name" value="RmlC-like cupins"/>
    <property type="match status" value="1"/>
</dbReference>
<dbReference type="Pfam" id="PF13560">
    <property type="entry name" value="HTH_31"/>
    <property type="match status" value="1"/>
</dbReference>
<evidence type="ECO:0000259" key="2">
    <source>
        <dbReference type="PROSITE" id="PS50943"/>
    </source>
</evidence>
<dbReference type="Gene3D" id="1.10.260.40">
    <property type="entry name" value="lambda repressor-like DNA-binding domains"/>
    <property type="match status" value="1"/>
</dbReference>
<dbReference type="GO" id="GO:0003700">
    <property type="term" value="F:DNA-binding transcription factor activity"/>
    <property type="evidence" value="ECO:0007669"/>
    <property type="project" value="TreeGrafter"/>
</dbReference>
<dbReference type="GO" id="GO:0003677">
    <property type="term" value="F:DNA binding"/>
    <property type="evidence" value="ECO:0007669"/>
    <property type="project" value="UniProtKB-KW"/>
</dbReference>
<dbReference type="Pfam" id="PF07883">
    <property type="entry name" value="Cupin_2"/>
    <property type="match status" value="1"/>
</dbReference>
<dbReference type="CDD" id="cd02209">
    <property type="entry name" value="cupin_XRE_C"/>
    <property type="match status" value="1"/>
</dbReference>
<evidence type="ECO:0000313" key="3">
    <source>
        <dbReference type="EMBL" id="MCS0494610.1"/>
    </source>
</evidence>
<dbReference type="CDD" id="cd00093">
    <property type="entry name" value="HTH_XRE"/>
    <property type="match status" value="1"/>
</dbReference>
<dbReference type="InterPro" id="IPR001387">
    <property type="entry name" value="Cro/C1-type_HTH"/>
</dbReference>
<name>A0A9X2PEQ6_9HYPH</name>
<comment type="caution">
    <text evidence="3">The sequence shown here is derived from an EMBL/GenBank/DDBJ whole genome shotgun (WGS) entry which is preliminary data.</text>
</comment>
<dbReference type="InterPro" id="IPR013096">
    <property type="entry name" value="Cupin_2"/>
</dbReference>
<dbReference type="AlphaFoldDB" id="A0A9X2PEQ6"/>
<dbReference type="InterPro" id="IPR050807">
    <property type="entry name" value="TransReg_Diox_bact_type"/>
</dbReference>
<dbReference type="PROSITE" id="PS50943">
    <property type="entry name" value="HTH_CROC1"/>
    <property type="match status" value="1"/>
</dbReference>
<reference evidence="3" key="1">
    <citation type="submission" date="2022-08" db="EMBL/GenBank/DDBJ databases">
        <authorList>
            <person name="Li F."/>
        </authorList>
    </citation>
    <scope>NUCLEOTIDE SEQUENCE</scope>
    <source>
        <strain evidence="3">MQZ15Z-1</strain>
    </source>
</reference>
<dbReference type="SMART" id="SM00530">
    <property type="entry name" value="HTH_XRE"/>
    <property type="match status" value="1"/>
</dbReference>
<dbReference type="InterPro" id="IPR014710">
    <property type="entry name" value="RmlC-like_jellyroll"/>
</dbReference>
<evidence type="ECO:0000256" key="1">
    <source>
        <dbReference type="ARBA" id="ARBA00023125"/>
    </source>
</evidence>
<dbReference type="PANTHER" id="PTHR46797:SF20">
    <property type="entry name" value="BLR4304 PROTEIN"/>
    <property type="match status" value="1"/>
</dbReference>
<dbReference type="InterPro" id="IPR011051">
    <property type="entry name" value="RmlC_Cupin_sf"/>
</dbReference>
<dbReference type="RefSeq" id="WP_258731634.1">
    <property type="nucleotide sequence ID" value="NZ_JANTHZ010000002.1"/>
</dbReference>
<proteinExistence type="predicted"/>
<dbReference type="Gene3D" id="2.60.120.10">
    <property type="entry name" value="Jelly Rolls"/>
    <property type="match status" value="1"/>
</dbReference>
<keyword evidence="4" id="KW-1185">Reference proteome</keyword>
<organism evidence="3 4">
    <name type="scientific">Ancylobacter mangrovi</name>
    <dbReference type="NCBI Taxonomy" id="2972472"/>
    <lineage>
        <taxon>Bacteria</taxon>
        <taxon>Pseudomonadati</taxon>
        <taxon>Pseudomonadota</taxon>
        <taxon>Alphaproteobacteria</taxon>
        <taxon>Hyphomicrobiales</taxon>
        <taxon>Xanthobacteraceae</taxon>
        <taxon>Ancylobacter</taxon>
    </lineage>
</organism>
<dbReference type="EMBL" id="JANTHZ010000002">
    <property type="protein sequence ID" value="MCS0494610.1"/>
    <property type="molecule type" value="Genomic_DNA"/>
</dbReference>
<dbReference type="SUPFAM" id="SSF47413">
    <property type="entry name" value="lambda repressor-like DNA-binding domains"/>
    <property type="match status" value="1"/>
</dbReference>
<dbReference type="GO" id="GO:0005829">
    <property type="term" value="C:cytosol"/>
    <property type="evidence" value="ECO:0007669"/>
    <property type="project" value="TreeGrafter"/>
</dbReference>